<evidence type="ECO:0000256" key="4">
    <source>
        <dbReference type="ARBA" id="ARBA00023242"/>
    </source>
</evidence>
<feature type="region of interest" description="Disordered" evidence="6">
    <location>
        <begin position="325"/>
        <end position="344"/>
    </location>
</feature>
<keyword evidence="3" id="KW-0804">Transcription</keyword>
<dbReference type="GO" id="GO:0000981">
    <property type="term" value="F:DNA-binding transcription factor activity, RNA polymerase II-specific"/>
    <property type="evidence" value="ECO:0007669"/>
    <property type="project" value="TreeGrafter"/>
</dbReference>
<feature type="region of interest" description="Disordered" evidence="6">
    <location>
        <begin position="140"/>
        <end position="161"/>
    </location>
</feature>
<evidence type="ECO:0000259" key="7">
    <source>
        <dbReference type="PROSITE" id="PS50118"/>
    </source>
</evidence>
<dbReference type="CDD" id="cd22042">
    <property type="entry name" value="HMG-box_EGL13-like"/>
    <property type="match status" value="1"/>
</dbReference>
<dbReference type="AlphaFoldDB" id="G0M6I1"/>
<dbReference type="PANTHER" id="PTHR45789">
    <property type="entry name" value="FI18025P1"/>
    <property type="match status" value="1"/>
</dbReference>
<dbReference type="FunCoup" id="G0M6I1">
    <property type="interactions" value="170"/>
</dbReference>
<reference evidence="9" key="1">
    <citation type="submission" date="2011-07" db="EMBL/GenBank/DDBJ databases">
        <authorList>
            <consortium name="Caenorhabditis brenneri Sequencing and Analysis Consortium"/>
            <person name="Wilson R.K."/>
        </authorList>
    </citation>
    <scope>NUCLEOTIDE SEQUENCE [LARGE SCALE GENOMIC DNA]</scope>
    <source>
        <strain evidence="9">PB2801</strain>
    </source>
</reference>
<dbReference type="HOGENOM" id="CLU_043865_0_0_1"/>
<evidence type="ECO:0000313" key="8">
    <source>
        <dbReference type="EMBL" id="EGT30189.1"/>
    </source>
</evidence>
<dbReference type="InterPro" id="IPR051356">
    <property type="entry name" value="SOX/SOX-like_TF"/>
</dbReference>
<dbReference type="InterPro" id="IPR036910">
    <property type="entry name" value="HMG_box_dom_sf"/>
</dbReference>
<name>G0M6I1_CAEBE</name>
<organism evidence="9">
    <name type="scientific">Caenorhabditis brenneri</name>
    <name type="common">Nematode worm</name>
    <dbReference type="NCBI Taxonomy" id="135651"/>
    <lineage>
        <taxon>Eukaryota</taxon>
        <taxon>Metazoa</taxon>
        <taxon>Ecdysozoa</taxon>
        <taxon>Nematoda</taxon>
        <taxon>Chromadorea</taxon>
        <taxon>Rhabditida</taxon>
        <taxon>Rhabditina</taxon>
        <taxon>Rhabditomorpha</taxon>
        <taxon>Rhabditoidea</taxon>
        <taxon>Rhabditidae</taxon>
        <taxon>Peloderinae</taxon>
        <taxon>Caenorhabditis</taxon>
    </lineage>
</organism>
<dbReference type="Pfam" id="PF00505">
    <property type="entry name" value="HMG_box"/>
    <property type="match status" value="1"/>
</dbReference>
<dbReference type="InterPro" id="IPR009071">
    <property type="entry name" value="HMG_box_dom"/>
</dbReference>
<dbReference type="FunFam" id="1.10.30.10:FF:000003">
    <property type="entry name" value="Putative transcription factor SOX-6"/>
    <property type="match status" value="1"/>
</dbReference>
<dbReference type="GO" id="GO:0005634">
    <property type="term" value="C:nucleus"/>
    <property type="evidence" value="ECO:0007669"/>
    <property type="project" value="UniProtKB-UniRule"/>
</dbReference>
<accession>G0M6I1</accession>
<dbReference type="PROSITE" id="PS50118">
    <property type="entry name" value="HMG_BOX_2"/>
    <property type="match status" value="1"/>
</dbReference>
<evidence type="ECO:0000256" key="6">
    <source>
        <dbReference type="SAM" id="MobiDB-lite"/>
    </source>
</evidence>
<dbReference type="InParanoid" id="G0M6I1"/>
<dbReference type="OMA" id="AQTEHGC"/>
<feature type="region of interest" description="Disordered" evidence="6">
    <location>
        <begin position="51"/>
        <end position="83"/>
    </location>
</feature>
<protein>
    <submittedName>
        <fullName evidence="8">CBN-EGL-13 protein</fullName>
    </submittedName>
</protein>
<dbReference type="Gene3D" id="1.10.30.10">
    <property type="entry name" value="High mobility group box domain"/>
    <property type="match status" value="1"/>
</dbReference>
<feature type="compositionally biased region" description="Polar residues" evidence="6">
    <location>
        <begin position="327"/>
        <end position="336"/>
    </location>
</feature>
<keyword evidence="2 5" id="KW-0238">DNA-binding</keyword>
<keyword evidence="4 5" id="KW-0539">Nucleus</keyword>
<dbReference type="PANTHER" id="PTHR45789:SF2">
    <property type="entry name" value="FI18025P1"/>
    <property type="match status" value="1"/>
</dbReference>
<dbReference type="GO" id="GO:0000978">
    <property type="term" value="F:RNA polymerase II cis-regulatory region sequence-specific DNA binding"/>
    <property type="evidence" value="ECO:0007669"/>
    <property type="project" value="TreeGrafter"/>
</dbReference>
<dbReference type="OrthoDB" id="6247875at2759"/>
<evidence type="ECO:0000256" key="2">
    <source>
        <dbReference type="ARBA" id="ARBA00023125"/>
    </source>
</evidence>
<dbReference type="eggNOG" id="KOG0528">
    <property type="taxonomic scope" value="Eukaryota"/>
</dbReference>
<gene>
    <name evidence="8" type="primary">Cbn-egl-13</name>
    <name evidence="8" type="ORF">CAEBREN_13341</name>
</gene>
<keyword evidence="1" id="KW-0805">Transcription regulation</keyword>
<feature type="compositionally biased region" description="Polar residues" evidence="6">
    <location>
        <begin position="362"/>
        <end position="386"/>
    </location>
</feature>
<dbReference type="STRING" id="135651.G0M6I1"/>
<feature type="DNA-binding region" description="HMG box" evidence="5">
    <location>
        <begin position="399"/>
        <end position="467"/>
    </location>
</feature>
<evidence type="ECO:0000256" key="5">
    <source>
        <dbReference type="PROSITE-ProRule" id="PRU00267"/>
    </source>
</evidence>
<keyword evidence="9" id="KW-1185">Reference proteome</keyword>
<dbReference type="EMBL" id="GL379786">
    <property type="protein sequence ID" value="EGT30189.1"/>
    <property type="molecule type" value="Genomic_DNA"/>
</dbReference>
<dbReference type="Proteomes" id="UP000008068">
    <property type="component" value="Unassembled WGS sequence"/>
</dbReference>
<evidence type="ECO:0000256" key="3">
    <source>
        <dbReference type="ARBA" id="ARBA00023163"/>
    </source>
</evidence>
<feature type="region of interest" description="Disordered" evidence="6">
    <location>
        <begin position="362"/>
        <end position="398"/>
    </location>
</feature>
<feature type="compositionally biased region" description="Low complexity" evidence="6">
    <location>
        <begin position="68"/>
        <end position="83"/>
    </location>
</feature>
<feature type="compositionally biased region" description="Basic and acidic residues" evidence="6">
    <location>
        <begin position="140"/>
        <end position="150"/>
    </location>
</feature>
<evidence type="ECO:0000256" key="1">
    <source>
        <dbReference type="ARBA" id="ARBA00023015"/>
    </source>
</evidence>
<dbReference type="SMART" id="SM00398">
    <property type="entry name" value="HMG"/>
    <property type="match status" value="1"/>
</dbReference>
<dbReference type="SUPFAM" id="SSF47095">
    <property type="entry name" value="HMG-box"/>
    <property type="match status" value="1"/>
</dbReference>
<evidence type="ECO:0000313" key="9">
    <source>
        <dbReference type="Proteomes" id="UP000008068"/>
    </source>
</evidence>
<feature type="domain" description="HMG box" evidence="7">
    <location>
        <begin position="399"/>
        <end position="467"/>
    </location>
</feature>
<feature type="region of interest" description="Disordered" evidence="6">
    <location>
        <begin position="1"/>
        <end position="35"/>
    </location>
</feature>
<sequence length="538" mass="60022">MSRRRKANPTKLSENAKKVVTTKEVVENSQDENEDKMLVQPMTQTLLIPDHMDDTPNPAVSPHDDIKSSSSTISDHTSTSATTGVSEFPDILAQTEQGCTVLIDGNQLREVINSVDTPDQKQDLITDVIRQLTSIKERLTNDESPVKDELKEDPDDMSPVSSSILDIPPLVPPLLPNTFTDKVNTAKDVLDCVSENVPSYPDQTIHCVLAFISPPIVGKDQNLSSMLHAGNFDSEMLLRQHEIMQHQQQHQQMLFANMLKATQNLPLLFNGGLNYEAILNNPVLNATIAGHLPNTLANNISMLQKSITAKLAAVAATQPVEKVETPLNLSKDTPSPTAVPESPLSGFRLPYSLGTNYGNDGQLFNNCSPDSSGKSTPGNISVTSEVATPRPQAKSPNHIKRPMNAFMVWARDERRKILKAYPDMHNSNISKILGSRWKAMSNAEKQPYYEEQSRLSKLHMEQHPDYRYRPRPKRTCVIDGKKVRVNEYKTIMKTKKEIMWGDEPGYPQASMDLVSQHVNLLNDLTQHHHQSHLLQTAE</sequence>
<proteinExistence type="predicted"/>
<dbReference type="GO" id="GO:0045165">
    <property type="term" value="P:cell fate commitment"/>
    <property type="evidence" value="ECO:0007669"/>
    <property type="project" value="TreeGrafter"/>
</dbReference>